<dbReference type="SUPFAM" id="SSF49373">
    <property type="entry name" value="Invasin/intimin cell-adhesion fragments"/>
    <property type="match status" value="2"/>
</dbReference>
<dbReference type="AlphaFoldDB" id="A0A643FFF8"/>
<dbReference type="Gene3D" id="2.60.40.10">
    <property type="entry name" value="Immunoglobulins"/>
    <property type="match status" value="3"/>
</dbReference>
<protein>
    <recommendedName>
        <fullName evidence="2">Big-1 domain-containing protein</fullName>
    </recommendedName>
</protein>
<evidence type="ECO:0000313" key="4">
    <source>
        <dbReference type="Proteomes" id="UP000430120"/>
    </source>
</evidence>
<evidence type="ECO:0000256" key="1">
    <source>
        <dbReference type="ARBA" id="ARBA00010116"/>
    </source>
</evidence>
<organism evidence="3 4">
    <name type="scientific">Ideonella dechloratans</name>
    <dbReference type="NCBI Taxonomy" id="36863"/>
    <lineage>
        <taxon>Bacteria</taxon>
        <taxon>Pseudomonadati</taxon>
        <taxon>Pseudomonadota</taxon>
        <taxon>Betaproteobacteria</taxon>
        <taxon>Burkholderiales</taxon>
        <taxon>Sphaerotilaceae</taxon>
        <taxon>Ideonella</taxon>
    </lineage>
</organism>
<accession>A0A643FFF8</accession>
<reference evidence="3 4" key="1">
    <citation type="submission" date="2019-09" db="EMBL/GenBank/DDBJ databases">
        <title>Draft genome sequences of 48 bacterial type strains from the CCUG.</title>
        <authorList>
            <person name="Tunovic T."/>
            <person name="Pineiro-Iglesias B."/>
            <person name="Unosson C."/>
            <person name="Inganas E."/>
            <person name="Ohlen M."/>
            <person name="Cardew S."/>
            <person name="Jensie-Markopoulos S."/>
            <person name="Salva-Serra F."/>
            <person name="Jaen-Luchoro D."/>
            <person name="Karlsson R."/>
            <person name="Svensson-Stadler L."/>
            <person name="Chun J."/>
            <person name="Moore E."/>
        </authorList>
    </citation>
    <scope>NUCLEOTIDE SEQUENCE [LARGE SCALE GENOMIC DNA]</scope>
    <source>
        <strain evidence="3 4">CCUG 30977</strain>
    </source>
</reference>
<feature type="domain" description="Big-1" evidence="2">
    <location>
        <begin position="1"/>
        <end position="87"/>
    </location>
</feature>
<comment type="caution">
    <text evidence="3">The sequence shown here is derived from an EMBL/GenBank/DDBJ whole genome shotgun (WGS) entry which is preliminary data.</text>
</comment>
<comment type="similarity">
    <text evidence="1">Belongs to the intimin/invasin family.</text>
</comment>
<dbReference type="InterPro" id="IPR008964">
    <property type="entry name" value="Invasin/intimin_cell_adhesion"/>
</dbReference>
<evidence type="ECO:0000259" key="2">
    <source>
        <dbReference type="PROSITE" id="PS51127"/>
    </source>
</evidence>
<feature type="domain" description="Big-1" evidence="2">
    <location>
        <begin position="101"/>
        <end position="201"/>
    </location>
</feature>
<dbReference type="InterPro" id="IPR003344">
    <property type="entry name" value="Big_1_dom"/>
</dbReference>
<proteinExistence type="inferred from homology"/>
<gene>
    <name evidence="3" type="ORF">F7Q92_04060</name>
</gene>
<keyword evidence="4" id="KW-1185">Reference proteome</keyword>
<feature type="domain" description="Big-1" evidence="2">
    <location>
        <begin position="225"/>
        <end position="320"/>
    </location>
</feature>
<dbReference type="SMART" id="SM00634">
    <property type="entry name" value="BID_1"/>
    <property type="match status" value="3"/>
</dbReference>
<evidence type="ECO:0000313" key="3">
    <source>
        <dbReference type="EMBL" id="KAB0584398.1"/>
    </source>
</evidence>
<dbReference type="OrthoDB" id="5522233at2"/>
<name>A0A643FFF8_IDEDE</name>
<dbReference type="PROSITE" id="PS51127">
    <property type="entry name" value="BIG1"/>
    <property type="match status" value="3"/>
</dbReference>
<dbReference type="Proteomes" id="UP000430120">
    <property type="component" value="Unassembled WGS sequence"/>
</dbReference>
<dbReference type="InterPro" id="IPR013783">
    <property type="entry name" value="Ig-like_fold"/>
</dbReference>
<dbReference type="RefSeq" id="WP_151122718.1">
    <property type="nucleotide sequence ID" value="NZ_CP088081.1"/>
</dbReference>
<dbReference type="EMBL" id="VZPB01000006">
    <property type="protein sequence ID" value="KAB0584398.1"/>
    <property type="molecule type" value="Genomic_DNA"/>
</dbReference>
<sequence>MTSNETVQAVATVKSASGAPVPNVVVSFGQAASLVTFDPSSATALTNEKGVATVNVAAASSTSAGATTITASVAMASVTYTGSVSFQVQGTSATATSYNVAVSLQRSGTPTTSITSTETVQAVATVTSSGGAPVSGVVVTFGQADASLVTFSPSSATALTDANGVAKVDVAAVSTSTTGAMTINADTKVGNSSWSGSTSFQIKAGSVSTTPAVPAAINFVSVTPAGTAIVVKGAGGNGRTESATLTFKVVDASNAPIEGAKVVFAANPANVVSLNIPSAVSDSSGLVTTTVQSGSVATSVVVTATAEANSAVTGQSDTLVISNDVAVQQAFEIVAAKYNLDGTLTGDSTTVSAYVADANGNPVPDGVAVSFTTDFGAIASSTLGGCLTVNGTCDVAFRVQNPRGNGLATVTATAKVGSSTQLAGSLHINMAGVNGGTPLLTTSTGTSWNGQLVMSSCKQTFEMLVQDSATGRSVNAGTTVTLNSATSNLSANVKAGSPVLDSRSFTPTPLSLELDATSASLSPACSATGSRQATGFVNLQFTSTGGNVSYQRFNIVYPIQ</sequence>